<feature type="region of interest" description="Disordered" evidence="1">
    <location>
        <begin position="1"/>
        <end position="30"/>
    </location>
</feature>
<reference evidence="2 3" key="1">
    <citation type="submission" date="2018-11" db="EMBL/GenBank/DDBJ databases">
        <authorList>
            <person name="Lopez-Roques C."/>
            <person name="Donnadieu C."/>
            <person name="Bouchez O."/>
            <person name="Klopp C."/>
            <person name="Cabau C."/>
            <person name="Zahm M."/>
        </authorList>
    </citation>
    <scope>NUCLEOTIDE SEQUENCE [LARGE SCALE GENOMIC DNA]</scope>
    <source>
        <strain evidence="2">RS831</strain>
        <tissue evidence="2">Whole body</tissue>
    </source>
</reference>
<gene>
    <name evidence="2" type="ORF">OJAV_G00224010</name>
</gene>
<feature type="compositionally biased region" description="Polar residues" evidence="1">
    <location>
        <begin position="1"/>
        <end position="14"/>
    </location>
</feature>
<feature type="region of interest" description="Disordered" evidence="1">
    <location>
        <begin position="59"/>
        <end position="108"/>
    </location>
</feature>
<proteinExistence type="predicted"/>
<dbReference type="EMBL" id="CM012459">
    <property type="protein sequence ID" value="RVE56744.1"/>
    <property type="molecule type" value="Genomic_DNA"/>
</dbReference>
<feature type="compositionally biased region" description="Low complexity" evidence="1">
    <location>
        <begin position="92"/>
        <end position="102"/>
    </location>
</feature>
<feature type="compositionally biased region" description="Low complexity" evidence="1">
    <location>
        <begin position="65"/>
        <end position="84"/>
    </location>
</feature>
<accession>A0A3S2TW37</accession>
<keyword evidence="3" id="KW-1185">Reference proteome</keyword>
<dbReference type="OrthoDB" id="430364at2759"/>
<name>A0A3S2TW37_ORYJA</name>
<evidence type="ECO:0000313" key="2">
    <source>
        <dbReference type="EMBL" id="RVE56744.1"/>
    </source>
</evidence>
<sequence>MPPPQHTQSQSAASTPAHHLPFQQLPQPAASMADLRPEALIQCQQIVKVFMLDNAVTDAWRPSSARRPPITTSTAPSATTRSVSPPRPPPSARQTATTAAPTNRLSLPRLHLTTTPISIYPQTPDSVYIGPQAALRA</sequence>
<evidence type="ECO:0000313" key="3">
    <source>
        <dbReference type="Proteomes" id="UP000283210"/>
    </source>
</evidence>
<reference evidence="2 3" key="2">
    <citation type="submission" date="2019-01" db="EMBL/GenBank/DDBJ databases">
        <title>A chromosome length genome reference of the Java medaka (oryzias javanicus).</title>
        <authorList>
            <person name="Herpin A."/>
            <person name="Takehana Y."/>
            <person name="Naruse K."/>
            <person name="Ansai S."/>
            <person name="Kawaguchi M."/>
        </authorList>
    </citation>
    <scope>NUCLEOTIDE SEQUENCE [LARGE SCALE GENOMIC DNA]</scope>
    <source>
        <strain evidence="2">RS831</strain>
        <tissue evidence="2">Whole body</tissue>
    </source>
</reference>
<dbReference type="Proteomes" id="UP000283210">
    <property type="component" value="Chromosome 23"/>
</dbReference>
<evidence type="ECO:0000256" key="1">
    <source>
        <dbReference type="SAM" id="MobiDB-lite"/>
    </source>
</evidence>
<organism evidence="2 3">
    <name type="scientific">Oryzias javanicus</name>
    <name type="common">Javanese ricefish</name>
    <name type="synonym">Aplocheilus javanicus</name>
    <dbReference type="NCBI Taxonomy" id="123683"/>
    <lineage>
        <taxon>Eukaryota</taxon>
        <taxon>Metazoa</taxon>
        <taxon>Chordata</taxon>
        <taxon>Craniata</taxon>
        <taxon>Vertebrata</taxon>
        <taxon>Euteleostomi</taxon>
        <taxon>Actinopterygii</taxon>
        <taxon>Neopterygii</taxon>
        <taxon>Teleostei</taxon>
        <taxon>Neoteleostei</taxon>
        <taxon>Acanthomorphata</taxon>
        <taxon>Ovalentaria</taxon>
        <taxon>Atherinomorphae</taxon>
        <taxon>Beloniformes</taxon>
        <taxon>Adrianichthyidae</taxon>
        <taxon>Oryziinae</taxon>
        <taxon>Oryzias</taxon>
    </lineage>
</organism>
<dbReference type="AlphaFoldDB" id="A0A3S2TW37"/>
<protein>
    <submittedName>
        <fullName evidence="2">Uncharacterized protein</fullName>
    </submittedName>
</protein>